<keyword evidence="3" id="KW-1185">Reference proteome</keyword>
<gene>
    <name evidence="2" type="ORF">KP509_03G051600</name>
</gene>
<proteinExistence type="predicted"/>
<feature type="region of interest" description="Disordered" evidence="1">
    <location>
        <begin position="63"/>
        <end position="90"/>
    </location>
</feature>
<evidence type="ECO:0000313" key="3">
    <source>
        <dbReference type="Proteomes" id="UP000825935"/>
    </source>
</evidence>
<dbReference type="PANTHER" id="PTHR33415:SF24">
    <property type="entry name" value="DNA-DIRECTED RNA POLYMERASE"/>
    <property type="match status" value="1"/>
</dbReference>
<feature type="region of interest" description="Disordered" evidence="1">
    <location>
        <begin position="260"/>
        <end position="308"/>
    </location>
</feature>
<dbReference type="PANTHER" id="PTHR33415">
    <property type="entry name" value="PROTEIN EMBRYO DEFECTIVE 514"/>
    <property type="match status" value="1"/>
</dbReference>
<feature type="compositionally biased region" description="Basic and acidic residues" evidence="1">
    <location>
        <begin position="959"/>
        <end position="981"/>
    </location>
</feature>
<dbReference type="AlphaFoldDB" id="A0A8T2UZY9"/>
<dbReference type="GO" id="GO:0009658">
    <property type="term" value="P:chloroplast organization"/>
    <property type="evidence" value="ECO:0007669"/>
    <property type="project" value="TreeGrafter"/>
</dbReference>
<protein>
    <submittedName>
        <fullName evidence="2">Uncharacterized protein</fullName>
    </submittedName>
</protein>
<feature type="compositionally biased region" description="Basic and acidic residues" evidence="1">
    <location>
        <begin position="872"/>
        <end position="888"/>
    </location>
</feature>
<feature type="region of interest" description="Disordered" evidence="1">
    <location>
        <begin position="959"/>
        <end position="982"/>
    </location>
</feature>
<accession>A0A8T2UZY9</accession>
<feature type="compositionally biased region" description="Polar residues" evidence="1">
    <location>
        <begin position="479"/>
        <end position="493"/>
    </location>
</feature>
<dbReference type="OrthoDB" id="409625at2759"/>
<organism evidence="2 3">
    <name type="scientific">Ceratopteris richardii</name>
    <name type="common">Triangle waterfern</name>
    <dbReference type="NCBI Taxonomy" id="49495"/>
    <lineage>
        <taxon>Eukaryota</taxon>
        <taxon>Viridiplantae</taxon>
        <taxon>Streptophyta</taxon>
        <taxon>Embryophyta</taxon>
        <taxon>Tracheophyta</taxon>
        <taxon>Polypodiopsida</taxon>
        <taxon>Polypodiidae</taxon>
        <taxon>Polypodiales</taxon>
        <taxon>Pteridineae</taxon>
        <taxon>Pteridaceae</taxon>
        <taxon>Parkerioideae</taxon>
        <taxon>Ceratopteris</taxon>
    </lineage>
</organism>
<name>A0A8T2UZY9_CERRI</name>
<feature type="compositionally biased region" description="Basic and acidic residues" evidence="1">
    <location>
        <begin position="282"/>
        <end position="293"/>
    </location>
</feature>
<feature type="compositionally biased region" description="Polar residues" evidence="1">
    <location>
        <begin position="520"/>
        <end position="529"/>
    </location>
</feature>
<comment type="caution">
    <text evidence="2">The sequence shown here is derived from an EMBL/GenBank/DDBJ whole genome shotgun (WGS) entry which is preliminary data.</text>
</comment>
<dbReference type="EMBL" id="CM035408">
    <property type="protein sequence ID" value="KAH7441737.1"/>
    <property type="molecule type" value="Genomic_DNA"/>
</dbReference>
<evidence type="ECO:0000313" key="2">
    <source>
        <dbReference type="EMBL" id="KAH7441737.1"/>
    </source>
</evidence>
<feature type="region of interest" description="Disordered" evidence="1">
    <location>
        <begin position="804"/>
        <end position="833"/>
    </location>
</feature>
<feature type="region of interest" description="Disordered" evidence="1">
    <location>
        <begin position="324"/>
        <end position="347"/>
    </location>
</feature>
<dbReference type="InterPro" id="IPR044673">
    <property type="entry name" value="DCL-like"/>
</dbReference>
<reference evidence="2" key="1">
    <citation type="submission" date="2021-08" db="EMBL/GenBank/DDBJ databases">
        <title>WGS assembly of Ceratopteris richardii.</title>
        <authorList>
            <person name="Marchant D.B."/>
            <person name="Chen G."/>
            <person name="Jenkins J."/>
            <person name="Shu S."/>
            <person name="Leebens-Mack J."/>
            <person name="Grimwood J."/>
            <person name="Schmutz J."/>
            <person name="Soltis P."/>
            <person name="Soltis D."/>
            <person name="Chen Z.-H."/>
        </authorList>
    </citation>
    <scope>NUCLEOTIDE SEQUENCE</scope>
    <source>
        <strain evidence="2">Whitten #5841</strain>
        <tissue evidence="2">Leaf</tissue>
    </source>
</reference>
<dbReference type="GO" id="GO:0009507">
    <property type="term" value="C:chloroplast"/>
    <property type="evidence" value="ECO:0007669"/>
    <property type="project" value="TreeGrafter"/>
</dbReference>
<feature type="region of interest" description="Disordered" evidence="1">
    <location>
        <begin position="368"/>
        <end position="411"/>
    </location>
</feature>
<dbReference type="Gene3D" id="3.10.450.40">
    <property type="match status" value="1"/>
</dbReference>
<feature type="region of interest" description="Disordered" evidence="1">
    <location>
        <begin position="477"/>
        <end position="541"/>
    </location>
</feature>
<feature type="region of interest" description="Disordered" evidence="1">
    <location>
        <begin position="870"/>
        <end position="897"/>
    </location>
</feature>
<evidence type="ECO:0000256" key="1">
    <source>
        <dbReference type="SAM" id="MobiDB-lite"/>
    </source>
</evidence>
<feature type="compositionally biased region" description="Basic and acidic residues" evidence="1">
    <location>
        <begin position="63"/>
        <end position="82"/>
    </location>
</feature>
<dbReference type="Pfam" id="PF11523">
    <property type="entry name" value="DUF3223"/>
    <property type="match status" value="1"/>
</dbReference>
<dbReference type="Proteomes" id="UP000825935">
    <property type="component" value="Chromosome 3"/>
</dbReference>
<sequence length="1026" mass="113719">MESFLCGTDIHEFLMCLGRQAITNAVFRRHNPESNGTINNKMSFVEDTDELLQSVEGYVRSDRNKAVKSDSSKNVEAQKEADQGVANGWGGDCAWEQGDSALNLEENKQDKTGLVHTGWSTEVNNEISTVIEASSGGWDCTSADKGDGFGWGLEANVQEKDKLANDWMDKGFTNSETKASSQTLDLKSAAENRRASGCGLKNDELEDSVVTSSPVWGVSDATLCKQSGYGAWGSEVLNLNEELGGNTKDMDIDGADNQERQKRLKKSSDEGFLHPSRRKNRETHEDPIDESRCNGKFGPSGSNVVPLGKRRYGKQADLSHPMLQGETSKSMEFSQDKDSQAWDQSSRENVATDCFPLVKDHEDGLRACENLSDTQPSGGDWKKDSSVAWDSPDERRSGKFGPSGSNMMPLGKRRYGKKIGSDPMSANVGSQCMGFSEGRESQTLLQSSIENVSGGKLGWSEIPQGEMRVFQNAELPDHSGQQTAWGPSSWSNENVKEKHDAISNTGSQSIDEGPFGRGSAVNQQDNGNMEQADEQWGRTPANKQCQQEAEIRSMRGDGLICEPNRDNSSSHGIGWTSEEQIISDEWCGNKSSCAPFNPASKKIIKAPQENSNSWLRMPSKLGEAPFPRKRTYKGPAEGFRGRGVDSSRYRVKSFLREHSELNELYMKSNYILHQSGYQLGEKLKAEDESFILEKILIHHPERKAKVGCGVDYVMIDSHAQHQVACFWVVQNDGLKTDFSYWKCLEHLLKTKFLCHSGKDLEKGAISKDIWNAEMGSIVPTEGTCGQNEQNVAKQDVSYCWNKEKSSHNANDADQDHSKVQESWADDPSTPANTVGNYSQFEAEETLRTDTVSIVSNMMIVLTETACTQDVQDAAKQDERDDWNSEKSSPDASNVAHDQAEIQGSWTGGSSPPAHFTDMHSQIEAEEALRMETTSLIFNRTVVPKEKTCSQDVHDMAKQETIHDWDKDKSSNDVDNVPRDQGETQVNLTTGSNTRTHAIRMYNHIEAEEALRGETTSISSYNSVLFR</sequence>
<feature type="compositionally biased region" description="Basic and acidic residues" evidence="1">
    <location>
        <begin position="260"/>
        <end position="272"/>
    </location>
</feature>
<dbReference type="GO" id="GO:1901259">
    <property type="term" value="P:chloroplast rRNA processing"/>
    <property type="evidence" value="ECO:0007669"/>
    <property type="project" value="TreeGrafter"/>
</dbReference>